<evidence type="ECO:0000313" key="1">
    <source>
        <dbReference type="EMBL" id="PQK15819.1"/>
    </source>
</evidence>
<evidence type="ECO:0008006" key="3">
    <source>
        <dbReference type="Google" id="ProtNLM"/>
    </source>
</evidence>
<organism evidence="1 2">
    <name type="scientific">Beauveria bassiana</name>
    <name type="common">White muscardine disease fungus</name>
    <name type="synonym">Tritirachium shiotae</name>
    <dbReference type="NCBI Taxonomy" id="176275"/>
    <lineage>
        <taxon>Eukaryota</taxon>
        <taxon>Fungi</taxon>
        <taxon>Dikarya</taxon>
        <taxon>Ascomycota</taxon>
        <taxon>Pezizomycotina</taxon>
        <taxon>Sordariomycetes</taxon>
        <taxon>Hypocreomycetidae</taxon>
        <taxon>Hypocreales</taxon>
        <taxon>Cordycipitaceae</taxon>
        <taxon>Beauveria</taxon>
    </lineage>
</organism>
<name>A0A2S7YIN2_BEABA</name>
<gene>
    <name evidence="1" type="ORF">BB8028_0006g01410</name>
</gene>
<proteinExistence type="predicted"/>
<evidence type="ECO:0000313" key="2">
    <source>
        <dbReference type="Proteomes" id="UP000237441"/>
    </source>
</evidence>
<comment type="caution">
    <text evidence="1">The sequence shown here is derived from an EMBL/GenBank/DDBJ whole genome shotgun (WGS) entry which is preliminary data.</text>
</comment>
<protein>
    <recommendedName>
        <fullName evidence="3">F-box domain-containing protein</fullName>
    </recommendedName>
</protein>
<reference evidence="1 2" key="1">
    <citation type="submission" date="2016-07" db="EMBL/GenBank/DDBJ databases">
        <title>Comparative genomics of the entomopathogenic fungus Beauveria bassiana.</title>
        <authorList>
            <person name="Valero Jimenez C.A."/>
            <person name="Zwaan B.J."/>
            <person name="Van Kan J.A."/>
            <person name="Takken W."/>
            <person name="Debets A.J."/>
            <person name="Schoustra S.E."/>
            <person name="Koenraadt C.J."/>
        </authorList>
    </citation>
    <scope>NUCLEOTIDE SEQUENCE [LARGE SCALE GENOMIC DNA]</scope>
    <source>
        <strain evidence="1 2">ARSEF 8028</strain>
    </source>
</reference>
<dbReference type="OrthoDB" id="2687876at2759"/>
<dbReference type="AlphaFoldDB" id="A0A2S7YIN2"/>
<sequence length="314" mass="36277">MAESSWDPSLSSRFPARRAVRTFEWHDTETILDKADLGKFEVLAFETLQQILVDTDLRGLIRLQGVSKSMKRAVDTIRKFHTILRCVPDVIRIMTACKIDTMVSCRDLYNALIRPMCHLCDEPGQYLYLLACHRLCSTCLTTNLRYRPLRPMQAAQQFRMHMSMVMRLPKLEVPKYSRKARYRRNQINSTGWRLIDREIARRRGIELHGSSERLMEAIAGRLSWLQSYSPQVFRRRDRLLSYQETPPVEASWSASVLFPYYDQDTGSVGIPITCVACRDNHASPVYMTLGCYAKHLIAMGNVENGVHRKRPSSS</sequence>
<dbReference type="Proteomes" id="UP000237441">
    <property type="component" value="Unassembled WGS sequence"/>
</dbReference>
<dbReference type="EMBL" id="JRHA01000006">
    <property type="protein sequence ID" value="PQK15819.1"/>
    <property type="molecule type" value="Genomic_DNA"/>
</dbReference>
<accession>A0A2S7YIN2</accession>